<dbReference type="KEGG" id="cdn:BN940_06476"/>
<dbReference type="InterPro" id="IPR036388">
    <property type="entry name" value="WH-like_DNA-bd_sf"/>
</dbReference>
<name>W8WVN1_CASD6</name>
<dbReference type="PANTHER" id="PTHR43031:SF1">
    <property type="entry name" value="PYRIDINE NUCLEOTIDE-DISULPHIDE OXIDOREDUCTASE"/>
    <property type="match status" value="1"/>
</dbReference>
<evidence type="ECO:0000313" key="3">
    <source>
        <dbReference type="EMBL" id="CDM23763.1"/>
    </source>
</evidence>
<protein>
    <submittedName>
        <fullName evidence="3">Transcriptional regulator, ArsR family</fullName>
    </submittedName>
</protein>
<sequence length="238" mass="26092">MPSFNQCVDCVIVKSMLSTSSESPKHVVFENLAAVAQALGHAHRLELLEGMAQGPRSVEDLAGLVGLSMANASRHLQLLRRARLVEAERQGKRVFYRLAGDVEVVALLKALGRVGERNIAEVRGVMRDFFHDRDALEAVSREELAERLNAGQVTVLDVRPEAEYALGHVAGAINIPADELERRLADLPKGHEIIAYCRGPYCVMSFEAVAALRAKGFKVRRLEDGFPEWKAAGLAVEA</sequence>
<dbReference type="Pfam" id="PF00581">
    <property type="entry name" value="Rhodanese"/>
    <property type="match status" value="1"/>
</dbReference>
<dbReference type="PATRIC" id="fig|1437824.5.peg.1279"/>
<feature type="domain" description="Rhodanese" evidence="1">
    <location>
        <begin position="149"/>
        <end position="238"/>
    </location>
</feature>
<keyword evidence="4" id="KW-1185">Reference proteome</keyword>
<dbReference type="NCBIfam" id="NF033788">
    <property type="entry name" value="HTH_metalloreg"/>
    <property type="match status" value="1"/>
</dbReference>
<evidence type="ECO:0000313" key="4">
    <source>
        <dbReference type="Proteomes" id="UP000019805"/>
    </source>
</evidence>
<dbReference type="eggNOG" id="COG0607">
    <property type="taxonomic scope" value="Bacteria"/>
</dbReference>
<dbReference type="CDD" id="cd00158">
    <property type="entry name" value="RHOD"/>
    <property type="match status" value="1"/>
</dbReference>
<dbReference type="InterPro" id="IPR036873">
    <property type="entry name" value="Rhodanese-like_dom_sf"/>
</dbReference>
<dbReference type="EMBL" id="HG916765">
    <property type="protein sequence ID" value="CDM23763.1"/>
    <property type="molecule type" value="Genomic_DNA"/>
</dbReference>
<dbReference type="SUPFAM" id="SSF46785">
    <property type="entry name" value="Winged helix' DNA-binding domain"/>
    <property type="match status" value="1"/>
</dbReference>
<dbReference type="PROSITE" id="PS50206">
    <property type="entry name" value="RHODANESE_3"/>
    <property type="match status" value="1"/>
</dbReference>
<dbReference type="SUPFAM" id="SSF52821">
    <property type="entry name" value="Rhodanese/Cell cycle control phosphatase"/>
    <property type="match status" value="1"/>
</dbReference>
<dbReference type="InterPro" id="IPR001845">
    <property type="entry name" value="HTH_ArsR_DNA-bd_dom"/>
</dbReference>
<dbReference type="SMART" id="SM00450">
    <property type="entry name" value="RHOD"/>
    <property type="match status" value="1"/>
</dbReference>
<feature type="domain" description="HTH arsR-type" evidence="2">
    <location>
        <begin position="24"/>
        <end position="118"/>
    </location>
</feature>
<dbReference type="Proteomes" id="UP000019805">
    <property type="component" value="Chromosome"/>
</dbReference>
<dbReference type="PRINTS" id="PR00778">
    <property type="entry name" value="HTHARSR"/>
</dbReference>
<dbReference type="InterPro" id="IPR050229">
    <property type="entry name" value="GlpE_sulfurtransferase"/>
</dbReference>
<dbReference type="HOGENOM" id="CLU_108527_0_0_4"/>
<evidence type="ECO:0000259" key="1">
    <source>
        <dbReference type="PROSITE" id="PS50206"/>
    </source>
</evidence>
<gene>
    <name evidence="3" type="ORF">BN940_06476</name>
</gene>
<dbReference type="Gene3D" id="1.10.10.10">
    <property type="entry name" value="Winged helix-like DNA-binding domain superfamily/Winged helix DNA-binding domain"/>
    <property type="match status" value="1"/>
</dbReference>
<dbReference type="eggNOG" id="COG0640">
    <property type="taxonomic scope" value="Bacteria"/>
</dbReference>
<dbReference type="InterPro" id="IPR011991">
    <property type="entry name" value="ArsR-like_HTH"/>
</dbReference>
<dbReference type="SMART" id="SM00418">
    <property type="entry name" value="HTH_ARSR"/>
    <property type="match status" value="1"/>
</dbReference>
<dbReference type="CDD" id="cd00090">
    <property type="entry name" value="HTH_ARSR"/>
    <property type="match status" value="1"/>
</dbReference>
<dbReference type="PANTHER" id="PTHR43031">
    <property type="entry name" value="FAD-DEPENDENT OXIDOREDUCTASE"/>
    <property type="match status" value="1"/>
</dbReference>
<dbReference type="Gene3D" id="3.40.250.10">
    <property type="entry name" value="Rhodanese-like domain"/>
    <property type="match status" value="1"/>
</dbReference>
<dbReference type="PROSITE" id="PS50987">
    <property type="entry name" value="HTH_ARSR_2"/>
    <property type="match status" value="1"/>
</dbReference>
<reference evidence="3 4" key="1">
    <citation type="journal article" date="2014" name="BMC Microbiol.">
        <title>The oxygen-independent metabolism of cyclic monoterpenes in Castellaniella defragrans 65Phen.</title>
        <authorList>
            <person name="Petasch J."/>
            <person name="Disch E.M."/>
            <person name="Markert S."/>
            <person name="Becher D."/>
            <person name="Schweder T."/>
            <person name="Huttel B."/>
            <person name="Reinhardt R."/>
            <person name="Harder J."/>
        </authorList>
    </citation>
    <scope>NUCLEOTIDE SEQUENCE [LARGE SCALE GENOMIC DNA]</scope>
    <source>
        <strain evidence="3">65Phen</strain>
    </source>
</reference>
<dbReference type="Pfam" id="PF25212">
    <property type="entry name" value="HVO_A0114"/>
    <property type="match status" value="1"/>
</dbReference>
<evidence type="ECO:0000259" key="2">
    <source>
        <dbReference type="PROSITE" id="PS50987"/>
    </source>
</evidence>
<organism evidence="3 4">
    <name type="scientific">Castellaniella defragrans (strain DSM 12143 / CCUG 39792 / 65Phen)</name>
    <name type="common">Alcaligenes defragrans</name>
    <dbReference type="NCBI Taxonomy" id="1437824"/>
    <lineage>
        <taxon>Bacteria</taxon>
        <taxon>Pseudomonadati</taxon>
        <taxon>Pseudomonadota</taxon>
        <taxon>Betaproteobacteria</taxon>
        <taxon>Burkholderiales</taxon>
        <taxon>Alcaligenaceae</taxon>
        <taxon>Castellaniella</taxon>
    </lineage>
</organism>
<dbReference type="InterPro" id="IPR036390">
    <property type="entry name" value="WH_DNA-bd_sf"/>
</dbReference>
<accession>W8WVN1</accession>
<proteinExistence type="predicted"/>
<dbReference type="FunFam" id="3.40.250.10:FF:000039">
    <property type="entry name" value="ArsR family transcriptional regulator"/>
    <property type="match status" value="1"/>
</dbReference>
<dbReference type="GO" id="GO:0003700">
    <property type="term" value="F:DNA-binding transcription factor activity"/>
    <property type="evidence" value="ECO:0007669"/>
    <property type="project" value="InterPro"/>
</dbReference>
<dbReference type="AlphaFoldDB" id="W8WVN1"/>
<dbReference type="InterPro" id="IPR001763">
    <property type="entry name" value="Rhodanese-like_dom"/>
</dbReference>
<dbReference type="STRING" id="1437824.BN940_06476"/>